<dbReference type="InterPro" id="IPR044237">
    <property type="entry name" value="ATXR2-like"/>
</dbReference>
<dbReference type="PANTHER" id="PTHR47436">
    <property type="entry name" value="HISTONE-LYSINE N-METHYLTRANSFERASE ATXR2"/>
    <property type="match status" value="1"/>
</dbReference>
<keyword evidence="4" id="KW-1185">Reference proteome</keyword>
<sequence>MKIMFSSMASSFYKTLHPSSTPLLTDLLLILHHRRLSPLHRRSRSSITPLPQYLSFSFDADEFRYLLHAVFCRCSLKLVSVVAAASTYSSRRRWFSDRYGKLSVNELPSFFSYFDLVVASPVEDYFLYIDDLKNPDKEEAEKITQPYLDALGEDYSELLFFPLQSCMNHSCSSNAKAFKRDEDRDGQAAIIAVRPIRKGKEWQSKEWHLNDTEKTIIFSNTVSLPDDVDSSDEELSDPSNLDYLERPISHYYDEDELFGCKLPKPQRSNGILKKGGVHLHKQVHLRSLNCLDDSVEFATPPSAPPIIDADFPPQLERFSKGSPMNEQNDSWPSRESVAGRSECSIEQKPSNVKATTDFAQRLDRTITEDTERPHLAYYNTSCNSQYAWQTLITYDACICLCLQAWARGCTEAPEFLKDECLALRRGSGDKRVWHPLDIHKHGEGIKRRNRGVFELEAIASPNEEKGFESDDEGEELVPPAKKFKHSLMEVESVENLRFKQTQIRLWFGISSKQDPSNRNNESVLYGNNCAMLSETGDYIKGEDINMSISHAADSIGLKEIPRYEVKIIEEDDWMKGAQRLRAIYELGWEIEPLDLSFVSGIFSFSRL</sequence>
<proteinExistence type="predicted"/>
<dbReference type="InterPro" id="IPR001214">
    <property type="entry name" value="SET_dom"/>
</dbReference>
<dbReference type="PANTHER" id="PTHR47436:SF1">
    <property type="entry name" value="SET DOMAIN-CONTAINING PROTEIN"/>
    <property type="match status" value="1"/>
</dbReference>
<comment type="caution">
    <text evidence="3">The sequence shown here is derived from an EMBL/GenBank/DDBJ whole genome shotgun (WGS) entry which is preliminary data.</text>
</comment>
<dbReference type="Pfam" id="PF00856">
    <property type="entry name" value="SET"/>
    <property type="match status" value="1"/>
</dbReference>
<dbReference type="GO" id="GO:0008168">
    <property type="term" value="F:methyltransferase activity"/>
    <property type="evidence" value="ECO:0007669"/>
    <property type="project" value="InterPro"/>
</dbReference>
<protein>
    <recommendedName>
        <fullName evidence="2">SET domain-containing protein</fullName>
    </recommendedName>
</protein>
<dbReference type="SUPFAM" id="SSF82199">
    <property type="entry name" value="SET domain"/>
    <property type="match status" value="1"/>
</dbReference>
<dbReference type="AlphaFoldDB" id="A0A445DIU6"/>
<dbReference type="Proteomes" id="UP000289738">
    <property type="component" value="Chromosome A04"/>
</dbReference>
<organism evidence="3 4">
    <name type="scientific">Arachis hypogaea</name>
    <name type="common">Peanut</name>
    <dbReference type="NCBI Taxonomy" id="3818"/>
    <lineage>
        <taxon>Eukaryota</taxon>
        <taxon>Viridiplantae</taxon>
        <taxon>Streptophyta</taxon>
        <taxon>Embryophyta</taxon>
        <taxon>Tracheophyta</taxon>
        <taxon>Spermatophyta</taxon>
        <taxon>Magnoliopsida</taxon>
        <taxon>eudicotyledons</taxon>
        <taxon>Gunneridae</taxon>
        <taxon>Pentapetalae</taxon>
        <taxon>rosids</taxon>
        <taxon>fabids</taxon>
        <taxon>Fabales</taxon>
        <taxon>Fabaceae</taxon>
        <taxon>Papilionoideae</taxon>
        <taxon>50 kb inversion clade</taxon>
        <taxon>dalbergioids sensu lato</taxon>
        <taxon>Dalbergieae</taxon>
        <taxon>Pterocarpus clade</taxon>
        <taxon>Arachis</taxon>
    </lineage>
</organism>
<evidence type="ECO:0000259" key="2">
    <source>
        <dbReference type="Pfam" id="PF00856"/>
    </source>
</evidence>
<evidence type="ECO:0000313" key="3">
    <source>
        <dbReference type="EMBL" id="RYR63012.1"/>
    </source>
</evidence>
<dbReference type="EMBL" id="SDMP01000004">
    <property type="protein sequence ID" value="RYR63012.1"/>
    <property type="molecule type" value="Genomic_DNA"/>
</dbReference>
<reference evidence="3 4" key="1">
    <citation type="submission" date="2019-01" db="EMBL/GenBank/DDBJ databases">
        <title>Sequencing of cultivated peanut Arachis hypogaea provides insights into genome evolution and oil improvement.</title>
        <authorList>
            <person name="Chen X."/>
        </authorList>
    </citation>
    <scope>NUCLEOTIDE SEQUENCE [LARGE SCALE GENOMIC DNA]</scope>
    <source>
        <strain evidence="4">cv. Fuhuasheng</strain>
        <tissue evidence="3">Leaves</tissue>
    </source>
</reference>
<feature type="region of interest" description="Disordered" evidence="1">
    <location>
        <begin position="320"/>
        <end position="350"/>
    </location>
</feature>
<dbReference type="Gene3D" id="2.170.270.10">
    <property type="entry name" value="SET domain"/>
    <property type="match status" value="1"/>
</dbReference>
<evidence type="ECO:0000313" key="4">
    <source>
        <dbReference type="Proteomes" id="UP000289738"/>
    </source>
</evidence>
<evidence type="ECO:0000256" key="1">
    <source>
        <dbReference type="SAM" id="MobiDB-lite"/>
    </source>
</evidence>
<gene>
    <name evidence="3" type="ORF">Ahy_A04g020784</name>
</gene>
<accession>A0A445DIU6</accession>
<name>A0A445DIU6_ARAHY</name>
<dbReference type="InterPro" id="IPR046341">
    <property type="entry name" value="SET_dom_sf"/>
</dbReference>
<feature type="compositionally biased region" description="Polar residues" evidence="1">
    <location>
        <begin position="322"/>
        <end position="333"/>
    </location>
</feature>
<feature type="domain" description="SET" evidence="2">
    <location>
        <begin position="141"/>
        <end position="201"/>
    </location>
</feature>